<dbReference type="GO" id="GO:1990904">
    <property type="term" value="C:ribonucleoprotein complex"/>
    <property type="evidence" value="ECO:0007669"/>
    <property type="project" value="UniProtKB-KW"/>
</dbReference>
<organism evidence="5 6">
    <name type="scientific">Mycena venus</name>
    <dbReference type="NCBI Taxonomy" id="2733690"/>
    <lineage>
        <taxon>Eukaryota</taxon>
        <taxon>Fungi</taxon>
        <taxon>Dikarya</taxon>
        <taxon>Basidiomycota</taxon>
        <taxon>Agaricomycotina</taxon>
        <taxon>Agaricomycetes</taxon>
        <taxon>Agaricomycetidae</taxon>
        <taxon>Agaricales</taxon>
        <taxon>Marasmiineae</taxon>
        <taxon>Mycenaceae</taxon>
        <taxon>Mycena</taxon>
    </lineage>
</organism>
<dbReference type="Proteomes" id="UP000620124">
    <property type="component" value="Unassembled WGS sequence"/>
</dbReference>
<dbReference type="HAMAP" id="MF_00508">
    <property type="entry name" value="Ribosomal_uS10"/>
    <property type="match status" value="1"/>
</dbReference>
<dbReference type="SUPFAM" id="SSF54999">
    <property type="entry name" value="Ribosomal protein S10"/>
    <property type="match status" value="1"/>
</dbReference>
<dbReference type="AlphaFoldDB" id="A0A8H7C974"/>
<keyword evidence="5" id="KW-0240">DNA-directed RNA polymerase</keyword>
<dbReference type="GO" id="GO:0003735">
    <property type="term" value="F:structural constituent of ribosome"/>
    <property type="evidence" value="ECO:0007669"/>
    <property type="project" value="InterPro"/>
</dbReference>
<dbReference type="Pfam" id="PF00338">
    <property type="entry name" value="Ribosomal_S10"/>
    <property type="match status" value="1"/>
</dbReference>
<evidence type="ECO:0000259" key="4">
    <source>
        <dbReference type="SMART" id="SM01403"/>
    </source>
</evidence>
<comment type="similarity">
    <text evidence="1">Belongs to the universal ribosomal protein uS10 family.</text>
</comment>
<gene>
    <name evidence="5" type="ORF">MVEN_02532000</name>
</gene>
<reference evidence="5" key="1">
    <citation type="submission" date="2020-05" db="EMBL/GenBank/DDBJ databases">
        <title>Mycena genomes resolve the evolution of fungal bioluminescence.</title>
        <authorList>
            <person name="Tsai I.J."/>
        </authorList>
    </citation>
    <scope>NUCLEOTIDE SEQUENCE</scope>
    <source>
        <strain evidence="5">CCC161011</strain>
    </source>
</reference>
<evidence type="ECO:0000256" key="1">
    <source>
        <dbReference type="ARBA" id="ARBA00007102"/>
    </source>
</evidence>
<dbReference type="SMART" id="SM01403">
    <property type="entry name" value="Ribosomal_S10"/>
    <property type="match status" value="1"/>
</dbReference>
<keyword evidence="5" id="KW-0804">Transcription</keyword>
<evidence type="ECO:0000256" key="3">
    <source>
        <dbReference type="ARBA" id="ARBA00023274"/>
    </source>
</evidence>
<protein>
    <submittedName>
        <fullName evidence="5">DNA-directed RNA polymerase</fullName>
    </submittedName>
</protein>
<sequence>MFRSLARPLARRIVGRLPSRIPSPRAYSTPPLIDPELRRLIEIEKESQTDPVIRSELEALLNSPPPPEEVEALFNAPPPHTEKPEIGTSLGESDAFREEFGEDLPAETEPPHASILTPPEVASTSKDLFGSVAKATLQTLPNGFDTRKLPLPGPLPEDFTEIEYAATLVHGRSIHRAFKHPRTHGLPVAQIQFRSHDILTMHLFVHFATHAAYSLGIPCSRMYSLPTQRTLWTVVRGPFAQKKSQENFERKVHRRGIKAFDADPAVVDLWFKYLRRHAMGGVGMRCVKWERMPLGVGQKLNIEVKDALHRNKQIATTKSRIKSLGDKIVAREMGLDTPPAAG</sequence>
<keyword evidence="2" id="KW-0689">Ribosomal protein</keyword>
<dbReference type="InterPro" id="IPR027486">
    <property type="entry name" value="Ribosomal_uS10_dom"/>
</dbReference>
<keyword evidence="3" id="KW-0687">Ribonucleoprotein</keyword>
<accession>A0A8H7C974</accession>
<dbReference type="InterPro" id="IPR001848">
    <property type="entry name" value="Ribosomal_uS10"/>
</dbReference>
<dbReference type="GO" id="GO:0005840">
    <property type="term" value="C:ribosome"/>
    <property type="evidence" value="ECO:0007669"/>
    <property type="project" value="UniProtKB-KW"/>
</dbReference>
<feature type="domain" description="Small ribosomal subunit protein uS10" evidence="4">
    <location>
        <begin position="190"/>
        <end position="287"/>
    </location>
</feature>
<name>A0A8H7C974_9AGAR</name>
<dbReference type="EMBL" id="JACAZI010000034">
    <property type="protein sequence ID" value="KAF7329019.1"/>
    <property type="molecule type" value="Genomic_DNA"/>
</dbReference>
<proteinExistence type="inferred from homology"/>
<dbReference type="GO" id="GO:0006412">
    <property type="term" value="P:translation"/>
    <property type="evidence" value="ECO:0007669"/>
    <property type="project" value="InterPro"/>
</dbReference>
<evidence type="ECO:0000256" key="2">
    <source>
        <dbReference type="ARBA" id="ARBA00022980"/>
    </source>
</evidence>
<keyword evidence="6" id="KW-1185">Reference proteome</keyword>
<dbReference type="InterPro" id="IPR036838">
    <property type="entry name" value="Ribosomal_uS10_dom_sf"/>
</dbReference>
<evidence type="ECO:0000313" key="6">
    <source>
        <dbReference type="Proteomes" id="UP000620124"/>
    </source>
</evidence>
<dbReference type="OrthoDB" id="366214at2759"/>
<evidence type="ECO:0000313" key="5">
    <source>
        <dbReference type="EMBL" id="KAF7329019.1"/>
    </source>
</evidence>
<comment type="caution">
    <text evidence="5">The sequence shown here is derived from an EMBL/GenBank/DDBJ whole genome shotgun (WGS) entry which is preliminary data.</text>
</comment>
<dbReference type="PANTHER" id="PTHR11700">
    <property type="entry name" value="30S RIBOSOMAL PROTEIN S10 FAMILY MEMBER"/>
    <property type="match status" value="1"/>
</dbReference>
<dbReference type="GO" id="GO:0000428">
    <property type="term" value="C:DNA-directed RNA polymerase complex"/>
    <property type="evidence" value="ECO:0007669"/>
    <property type="project" value="UniProtKB-KW"/>
</dbReference>
<dbReference type="Gene3D" id="3.30.70.600">
    <property type="entry name" value="Ribosomal protein S10 domain"/>
    <property type="match status" value="1"/>
</dbReference>